<keyword evidence="2" id="KW-1185">Reference proteome</keyword>
<name>A0ACC1AP20_9ROSI</name>
<evidence type="ECO:0000313" key="2">
    <source>
        <dbReference type="Proteomes" id="UP001164250"/>
    </source>
</evidence>
<sequence>MLSFPLLQVEVAQPLSKLCLEFPDLHIGNFFGVIANQEKGRSLFVLKARMKGELNQPIESLGKKFRPGTFSEVA</sequence>
<comment type="caution">
    <text evidence="1">The sequence shown here is derived from an EMBL/GenBank/DDBJ whole genome shotgun (WGS) entry which is preliminary data.</text>
</comment>
<proteinExistence type="predicted"/>
<protein>
    <submittedName>
        <fullName evidence="1">Uncharacterized protein</fullName>
    </submittedName>
</protein>
<evidence type="ECO:0000313" key="1">
    <source>
        <dbReference type="EMBL" id="KAJ0088460.1"/>
    </source>
</evidence>
<gene>
    <name evidence="1" type="ORF">Patl1_32202</name>
</gene>
<reference evidence="2" key="1">
    <citation type="journal article" date="2023" name="G3 (Bethesda)">
        <title>Genome assembly and association tests identify interacting loci associated with vigor, precocity, and sex in interspecific pistachio rootstocks.</title>
        <authorList>
            <person name="Palmer W."/>
            <person name="Jacygrad E."/>
            <person name="Sagayaradj S."/>
            <person name="Cavanaugh K."/>
            <person name="Han R."/>
            <person name="Bertier L."/>
            <person name="Beede B."/>
            <person name="Kafkas S."/>
            <person name="Golino D."/>
            <person name="Preece J."/>
            <person name="Michelmore R."/>
        </authorList>
    </citation>
    <scope>NUCLEOTIDE SEQUENCE [LARGE SCALE GENOMIC DNA]</scope>
</reference>
<dbReference type="EMBL" id="CM047905">
    <property type="protein sequence ID" value="KAJ0088460.1"/>
    <property type="molecule type" value="Genomic_DNA"/>
</dbReference>
<accession>A0ACC1AP20</accession>
<dbReference type="Proteomes" id="UP001164250">
    <property type="component" value="Chromosome 9"/>
</dbReference>
<organism evidence="1 2">
    <name type="scientific">Pistacia atlantica</name>
    <dbReference type="NCBI Taxonomy" id="434234"/>
    <lineage>
        <taxon>Eukaryota</taxon>
        <taxon>Viridiplantae</taxon>
        <taxon>Streptophyta</taxon>
        <taxon>Embryophyta</taxon>
        <taxon>Tracheophyta</taxon>
        <taxon>Spermatophyta</taxon>
        <taxon>Magnoliopsida</taxon>
        <taxon>eudicotyledons</taxon>
        <taxon>Gunneridae</taxon>
        <taxon>Pentapetalae</taxon>
        <taxon>rosids</taxon>
        <taxon>malvids</taxon>
        <taxon>Sapindales</taxon>
        <taxon>Anacardiaceae</taxon>
        <taxon>Pistacia</taxon>
    </lineage>
</organism>